<evidence type="ECO:0000259" key="1">
    <source>
        <dbReference type="Pfam" id="PF01882"/>
    </source>
</evidence>
<reference evidence="2" key="1">
    <citation type="journal article" date="2020" name="mSystems">
        <title>Genome- and Community-Level Interaction Insights into Carbon Utilization and Element Cycling Functions of Hydrothermarchaeota in Hydrothermal Sediment.</title>
        <authorList>
            <person name="Zhou Z."/>
            <person name="Liu Y."/>
            <person name="Xu W."/>
            <person name="Pan J."/>
            <person name="Luo Z.H."/>
            <person name="Li M."/>
        </authorList>
    </citation>
    <scope>NUCLEOTIDE SEQUENCE [LARGE SCALE GENOMIC DNA]</scope>
    <source>
        <strain evidence="2">SpSt-222</strain>
    </source>
</reference>
<dbReference type="InterPro" id="IPR002881">
    <property type="entry name" value="DUF58"/>
</dbReference>
<feature type="domain" description="DUF58" evidence="1">
    <location>
        <begin position="218"/>
        <end position="374"/>
    </location>
</feature>
<comment type="caution">
    <text evidence="2">The sequence shown here is derived from an EMBL/GenBank/DDBJ whole genome shotgun (WGS) entry which is preliminary data.</text>
</comment>
<proteinExistence type="predicted"/>
<dbReference type="PANTHER" id="PTHR34351">
    <property type="entry name" value="SLR1927 PROTEIN-RELATED"/>
    <property type="match status" value="1"/>
</dbReference>
<organism evidence="2">
    <name type="scientific">Thermomicrobium roseum</name>
    <dbReference type="NCBI Taxonomy" id="500"/>
    <lineage>
        <taxon>Bacteria</taxon>
        <taxon>Pseudomonadati</taxon>
        <taxon>Thermomicrobiota</taxon>
        <taxon>Thermomicrobia</taxon>
        <taxon>Thermomicrobiales</taxon>
        <taxon>Thermomicrobiaceae</taxon>
        <taxon>Thermomicrobium</taxon>
    </lineage>
</organism>
<sequence length="412" mass="45083">MDEAPTVVPLEREEVLPSGLITALLLGLAAVALGRPVLALVAFAVAVVLALSLTYLRLGFTRVRYWRTVEPTHAFPGETVTLELALENAKPLPLPWVEVVEELPAALELSGVVLGPSPKPQRKVLRTLLTAGAAERVHRRYQARPTRRGYYRLGPARLTTGDPFGLARARLEVAPGGELVVYPELRPVESFGLPAERPLGDATPLRPLLEDPLRIQGVRPYQPGDSPRQIHWRASARLGELQTRLLERTATPALALFLDVNTFEHFWEGIRPGELEWAISLTASLAAWGMEQGYQVGLWVNAPLVGGERFIRILPSRHPRQLQRILEALAMLVPHTGHRIETLLGTESRSLVGGVTVVVVTALVTDALRQTLLSLWRQGYGVTLVAVDCEAGLPSRRGLAVYELEASRASAA</sequence>
<dbReference type="AlphaFoldDB" id="A0A7C2B7B4"/>
<dbReference type="Pfam" id="PF01882">
    <property type="entry name" value="DUF58"/>
    <property type="match status" value="1"/>
</dbReference>
<protein>
    <submittedName>
        <fullName evidence="2">DUF58 domain-containing protein</fullName>
    </submittedName>
</protein>
<accession>A0A7C2B7B4</accession>
<evidence type="ECO:0000313" key="2">
    <source>
        <dbReference type="EMBL" id="HEF66419.1"/>
    </source>
</evidence>
<gene>
    <name evidence="2" type="ORF">ENP47_12600</name>
</gene>
<dbReference type="PANTHER" id="PTHR34351:SF2">
    <property type="entry name" value="DUF58 DOMAIN-CONTAINING PROTEIN"/>
    <property type="match status" value="1"/>
</dbReference>
<name>A0A7C2B7B4_THERO</name>
<dbReference type="EMBL" id="DSJL01000011">
    <property type="protein sequence ID" value="HEF66419.1"/>
    <property type="molecule type" value="Genomic_DNA"/>
</dbReference>